<dbReference type="AlphaFoldDB" id="A0AAE1AH36"/>
<feature type="domain" description="FLYWCH-type" evidence="5">
    <location>
        <begin position="13"/>
        <end position="68"/>
    </location>
</feature>
<dbReference type="InterPro" id="IPR007588">
    <property type="entry name" value="Znf_FLYWCH"/>
</dbReference>
<dbReference type="Proteomes" id="UP001283361">
    <property type="component" value="Unassembled WGS sequence"/>
</dbReference>
<dbReference type="Pfam" id="PF04500">
    <property type="entry name" value="FLYWCH"/>
    <property type="match status" value="1"/>
</dbReference>
<keyword evidence="1" id="KW-0479">Metal-binding</keyword>
<evidence type="ECO:0000256" key="3">
    <source>
        <dbReference type="ARBA" id="ARBA00022833"/>
    </source>
</evidence>
<gene>
    <name evidence="8" type="ORF">RRG08_027570</name>
</gene>
<protein>
    <recommendedName>
        <fullName evidence="10">Transposase</fullName>
    </recommendedName>
</protein>
<dbReference type="InterPro" id="IPR029526">
    <property type="entry name" value="PGBD"/>
</dbReference>
<keyword evidence="9" id="KW-1185">Reference proteome</keyword>
<dbReference type="PANTHER" id="PTHR46599:SF3">
    <property type="entry name" value="PIGGYBAC TRANSPOSABLE ELEMENT-DERIVED PROTEIN 4"/>
    <property type="match status" value="1"/>
</dbReference>
<dbReference type="Pfam" id="PF10551">
    <property type="entry name" value="MULE"/>
    <property type="match status" value="1"/>
</dbReference>
<comment type="caution">
    <text evidence="8">The sequence shown here is derived from an EMBL/GenBank/DDBJ whole genome shotgun (WGS) entry which is preliminary data.</text>
</comment>
<reference evidence="8" key="1">
    <citation type="journal article" date="2023" name="G3 (Bethesda)">
        <title>A reference genome for the long-term kleptoplast-retaining sea slug Elysia crispata morphotype clarki.</title>
        <authorList>
            <person name="Eastman K.E."/>
            <person name="Pendleton A.L."/>
            <person name="Shaikh M.A."/>
            <person name="Suttiyut T."/>
            <person name="Ogas R."/>
            <person name="Tomko P."/>
            <person name="Gavelis G."/>
            <person name="Widhalm J.R."/>
            <person name="Wisecaver J.H."/>
        </authorList>
    </citation>
    <scope>NUCLEOTIDE SEQUENCE</scope>
    <source>
        <strain evidence="8">ECLA1</strain>
    </source>
</reference>
<evidence type="ECO:0000256" key="2">
    <source>
        <dbReference type="ARBA" id="ARBA00022771"/>
    </source>
</evidence>
<feature type="domain" description="MULE transposase" evidence="6">
    <location>
        <begin position="186"/>
        <end position="280"/>
    </location>
</feature>
<feature type="region of interest" description="Disordered" evidence="4">
    <location>
        <begin position="407"/>
        <end position="426"/>
    </location>
</feature>
<evidence type="ECO:0000259" key="7">
    <source>
        <dbReference type="Pfam" id="PF13843"/>
    </source>
</evidence>
<organism evidence="8 9">
    <name type="scientific">Elysia crispata</name>
    <name type="common">lettuce slug</name>
    <dbReference type="NCBI Taxonomy" id="231223"/>
    <lineage>
        <taxon>Eukaryota</taxon>
        <taxon>Metazoa</taxon>
        <taxon>Spiralia</taxon>
        <taxon>Lophotrochozoa</taxon>
        <taxon>Mollusca</taxon>
        <taxon>Gastropoda</taxon>
        <taxon>Heterobranchia</taxon>
        <taxon>Euthyneura</taxon>
        <taxon>Panpulmonata</taxon>
        <taxon>Sacoglossa</taxon>
        <taxon>Placobranchoidea</taxon>
        <taxon>Plakobranchidae</taxon>
        <taxon>Elysia</taxon>
    </lineage>
</organism>
<dbReference type="Pfam" id="PF13843">
    <property type="entry name" value="DDE_Tnp_1_7"/>
    <property type="match status" value="1"/>
</dbReference>
<evidence type="ECO:0000313" key="9">
    <source>
        <dbReference type="Proteomes" id="UP001283361"/>
    </source>
</evidence>
<evidence type="ECO:0000256" key="4">
    <source>
        <dbReference type="SAM" id="MobiDB-lite"/>
    </source>
</evidence>
<dbReference type="InterPro" id="IPR018289">
    <property type="entry name" value="MULE_transposase_dom"/>
</dbReference>
<evidence type="ECO:0000256" key="1">
    <source>
        <dbReference type="ARBA" id="ARBA00022723"/>
    </source>
</evidence>
<dbReference type="Gene3D" id="2.20.25.240">
    <property type="match status" value="1"/>
</dbReference>
<feature type="compositionally biased region" description="Basic residues" evidence="4">
    <location>
        <begin position="408"/>
        <end position="422"/>
    </location>
</feature>
<name>A0AAE1AH36_9GAST</name>
<dbReference type="PANTHER" id="PTHR46599">
    <property type="entry name" value="PIGGYBAC TRANSPOSABLE ELEMENT-DERIVED PROTEIN 4"/>
    <property type="match status" value="1"/>
</dbReference>
<feature type="domain" description="PiggyBac transposable element-derived protein" evidence="7">
    <location>
        <begin position="501"/>
        <end position="596"/>
    </location>
</feature>
<evidence type="ECO:0000259" key="5">
    <source>
        <dbReference type="Pfam" id="PF04500"/>
    </source>
</evidence>
<sequence length="605" mass="69911">MASVDLELTTFVTRKGATGILLQGFKFRKDHQTSVSINWRCCNPKCKARCKTNIEMKQITSQPSEHNHPKCDSRELDLNDVRSACKRKAVDQPTARASKIICTETKRFQNITIKDMHSIANSIYRERAKLMPKLPKERADIFRVLETYLPEESNLSVLVNDPDTQIIMISCEENLTHLQSCSEAYADGTFKYAAKFFLQLYTIHAYKNGQYAPCVFFLLPDKKEKTYEDMFRHLINIYRERNLDLQFDAIHVDLESSVYVAIKAVFQDTQIKACCFHLTQAWYRQIQKVGLTADYKDKDSETGRWLKMFFAMPALQADEVENCFTEVLIAQAPTEEAAEKFADYILDNYITANSKFPPHIWANAGMGGSTTNACESFHRYFGDHFTRHSPNIFLFLEGLNAEQERTGLKIRSHSNPIKRKDQRQKEDKRREIIGMLRGGKITMEEFVKQMGFLMLPVAISRLVETDVWEQVEAGETTLDFSFNPQNGCGLQAPLDQNSSAIEHFFTFYTEEVITNINRYATHKIALNTPALKHSEYNKWTDLTRQEMLVYLAIILSMGIQPRPAIKDFWAIKSKHKHMPWYHTAMKRDRFEAIHSTMLHCAETEA</sequence>
<dbReference type="EMBL" id="JAWDGP010001951">
    <property type="protein sequence ID" value="KAK3786612.1"/>
    <property type="molecule type" value="Genomic_DNA"/>
</dbReference>
<evidence type="ECO:0000259" key="6">
    <source>
        <dbReference type="Pfam" id="PF10551"/>
    </source>
</evidence>
<proteinExistence type="predicted"/>
<keyword evidence="3" id="KW-0862">Zinc</keyword>
<accession>A0AAE1AH36</accession>
<keyword evidence="2" id="KW-0863">Zinc-finger</keyword>
<evidence type="ECO:0008006" key="10">
    <source>
        <dbReference type="Google" id="ProtNLM"/>
    </source>
</evidence>
<dbReference type="GO" id="GO:0008270">
    <property type="term" value="F:zinc ion binding"/>
    <property type="evidence" value="ECO:0007669"/>
    <property type="project" value="UniProtKB-KW"/>
</dbReference>
<evidence type="ECO:0000313" key="8">
    <source>
        <dbReference type="EMBL" id="KAK3786612.1"/>
    </source>
</evidence>